<dbReference type="EMBL" id="JAWDJR010000016">
    <property type="protein sequence ID" value="KAK9960490.1"/>
    <property type="molecule type" value="Genomic_DNA"/>
</dbReference>
<keyword evidence="2" id="KW-0964">Secreted</keyword>
<keyword evidence="4 9" id="KW-0732">Signal</keyword>
<gene>
    <name evidence="11" type="ORF">ABG768_008345</name>
</gene>
<dbReference type="InterPro" id="IPR052459">
    <property type="entry name" value="TNFRSF_decoy_receptor"/>
</dbReference>
<evidence type="ECO:0000313" key="12">
    <source>
        <dbReference type="Proteomes" id="UP001479290"/>
    </source>
</evidence>
<feature type="domain" description="TNFR-Cys" evidence="10">
    <location>
        <begin position="56"/>
        <end position="97"/>
    </location>
</feature>
<organism evidence="11 12">
    <name type="scientific">Culter alburnus</name>
    <name type="common">Topmouth culter</name>
    <dbReference type="NCBI Taxonomy" id="194366"/>
    <lineage>
        <taxon>Eukaryota</taxon>
        <taxon>Metazoa</taxon>
        <taxon>Chordata</taxon>
        <taxon>Craniata</taxon>
        <taxon>Vertebrata</taxon>
        <taxon>Euteleostomi</taxon>
        <taxon>Actinopterygii</taxon>
        <taxon>Neopterygii</taxon>
        <taxon>Teleostei</taxon>
        <taxon>Ostariophysi</taxon>
        <taxon>Cypriniformes</taxon>
        <taxon>Xenocyprididae</taxon>
        <taxon>Xenocypridinae</taxon>
        <taxon>Culter</taxon>
    </lineage>
</organism>
<comment type="caution">
    <text evidence="8">Lacks conserved residue(s) required for the propagation of feature annotation.</text>
</comment>
<evidence type="ECO:0000256" key="4">
    <source>
        <dbReference type="ARBA" id="ARBA00022729"/>
    </source>
</evidence>
<feature type="chain" id="PRO_5043867349" description="TNFR-Cys domain-containing protein" evidence="9">
    <location>
        <begin position="21"/>
        <end position="290"/>
    </location>
</feature>
<dbReference type="GO" id="GO:0006915">
    <property type="term" value="P:apoptotic process"/>
    <property type="evidence" value="ECO:0007669"/>
    <property type="project" value="UniProtKB-KW"/>
</dbReference>
<sequence length="290" mass="32991">MTPPLTSVLWLRFWNCGSETVVLRVCSWILLACTRCPAGTHMRAHCTATEDTVCSSCPKDHFTQFWNYLPKCLYCSTFCVENQYIKKECSPTNNRVCQCKEGYYWQADFCIKHTECPSGYGVQQNGTLHSDTKCERCARGTFSAVTSSTSPCVEHTSCTSADLKVILRGTDSHDNICSTCKNLQNDGGLSILKHFLPDFFAHEKRRSKLYRFVRHHLGHNLQGKHSLYSKKSLLLHSFSEWIRGATIDQLRKLPMQLRQSSIHNTADKLSKIFKELDASNCDCKIATHCK</sequence>
<dbReference type="SMART" id="SM00208">
    <property type="entry name" value="TNFR"/>
    <property type="match status" value="4"/>
</dbReference>
<dbReference type="Proteomes" id="UP001479290">
    <property type="component" value="Unassembled WGS sequence"/>
</dbReference>
<evidence type="ECO:0000256" key="6">
    <source>
        <dbReference type="ARBA" id="ARBA00023157"/>
    </source>
</evidence>
<dbReference type="Pfam" id="PF21733">
    <property type="entry name" value="Death_3"/>
    <property type="match status" value="1"/>
</dbReference>
<dbReference type="Gene3D" id="2.10.50.10">
    <property type="entry name" value="Tumor Necrosis Factor Receptor, subunit A, domain 2"/>
    <property type="match status" value="3"/>
</dbReference>
<evidence type="ECO:0000256" key="3">
    <source>
        <dbReference type="ARBA" id="ARBA00022703"/>
    </source>
</evidence>
<dbReference type="PANTHER" id="PTHR23097">
    <property type="entry name" value="TUMOR NECROSIS FACTOR RECEPTOR SUPERFAMILY MEMBER"/>
    <property type="match status" value="1"/>
</dbReference>
<evidence type="ECO:0000256" key="9">
    <source>
        <dbReference type="SAM" id="SignalP"/>
    </source>
</evidence>
<name>A0AAW1ZKC8_CULAL</name>
<comment type="caution">
    <text evidence="11">The sequence shown here is derived from an EMBL/GenBank/DDBJ whole genome shotgun (WGS) entry which is preliminary data.</text>
</comment>
<dbReference type="Pfam" id="PF00020">
    <property type="entry name" value="TNFR_c6"/>
    <property type="match status" value="3"/>
</dbReference>
<feature type="disulfide bond" evidence="8">
    <location>
        <begin position="57"/>
        <end position="72"/>
    </location>
</feature>
<reference evidence="11 12" key="1">
    <citation type="submission" date="2024-05" db="EMBL/GenBank/DDBJ databases">
        <title>A high-quality chromosomal-level genome assembly of Topmouth culter (Culter alburnus).</title>
        <authorList>
            <person name="Zhao H."/>
        </authorList>
    </citation>
    <scope>NUCLEOTIDE SEQUENCE [LARGE SCALE GENOMIC DNA]</scope>
    <source>
        <strain evidence="11">CATC2023</strain>
        <tissue evidence="11">Muscle</tissue>
    </source>
</reference>
<feature type="disulfide bond" evidence="8">
    <location>
        <begin position="79"/>
        <end position="97"/>
    </location>
</feature>
<feature type="signal peptide" evidence="9">
    <location>
        <begin position="1"/>
        <end position="20"/>
    </location>
</feature>
<keyword evidence="7" id="KW-0325">Glycoprotein</keyword>
<evidence type="ECO:0000256" key="2">
    <source>
        <dbReference type="ARBA" id="ARBA00022525"/>
    </source>
</evidence>
<dbReference type="GO" id="GO:0005576">
    <property type="term" value="C:extracellular region"/>
    <property type="evidence" value="ECO:0007669"/>
    <property type="project" value="UniProtKB-SubCell"/>
</dbReference>
<evidence type="ECO:0000256" key="8">
    <source>
        <dbReference type="PROSITE-ProRule" id="PRU00206"/>
    </source>
</evidence>
<evidence type="ECO:0000256" key="7">
    <source>
        <dbReference type="ARBA" id="ARBA00023180"/>
    </source>
</evidence>
<dbReference type="InterPro" id="IPR048522">
    <property type="entry name" value="Death_3_fish"/>
</dbReference>
<evidence type="ECO:0000256" key="5">
    <source>
        <dbReference type="ARBA" id="ARBA00022737"/>
    </source>
</evidence>
<evidence type="ECO:0000256" key="1">
    <source>
        <dbReference type="ARBA" id="ARBA00004613"/>
    </source>
</evidence>
<dbReference type="PROSITE" id="PS50050">
    <property type="entry name" value="TNFR_NGFR_2"/>
    <property type="match status" value="1"/>
</dbReference>
<dbReference type="PANTHER" id="PTHR23097:SF90">
    <property type="entry name" value="TUMOR NECROSIS FACTOR RECEPTOR SUPERFAMILY MEMBER 11B"/>
    <property type="match status" value="1"/>
</dbReference>
<keyword evidence="12" id="KW-1185">Reference proteome</keyword>
<feature type="repeat" description="TNFR-Cys" evidence="8">
    <location>
        <begin position="56"/>
        <end position="97"/>
    </location>
</feature>
<keyword evidence="6 8" id="KW-1015">Disulfide bond</keyword>
<evidence type="ECO:0000259" key="10">
    <source>
        <dbReference type="PROSITE" id="PS50050"/>
    </source>
</evidence>
<accession>A0AAW1ZKC8</accession>
<evidence type="ECO:0000313" key="11">
    <source>
        <dbReference type="EMBL" id="KAK9960490.1"/>
    </source>
</evidence>
<dbReference type="AlphaFoldDB" id="A0AAW1ZKC8"/>
<dbReference type="SUPFAM" id="SSF57586">
    <property type="entry name" value="TNF receptor-like"/>
    <property type="match status" value="2"/>
</dbReference>
<dbReference type="InterPro" id="IPR001368">
    <property type="entry name" value="TNFR/NGFR_Cys_rich_reg"/>
</dbReference>
<comment type="subcellular location">
    <subcellularLocation>
        <location evidence="1">Secreted</location>
    </subcellularLocation>
</comment>
<protein>
    <recommendedName>
        <fullName evidence="10">TNFR-Cys domain-containing protein</fullName>
    </recommendedName>
</protein>
<keyword evidence="3" id="KW-0053">Apoptosis</keyword>
<proteinExistence type="predicted"/>
<keyword evidence="5" id="KW-0677">Repeat</keyword>